<feature type="region of interest" description="Disordered" evidence="2">
    <location>
        <begin position="1"/>
        <end position="64"/>
    </location>
</feature>
<organism evidence="4 5">
    <name type="scientific">Glossina austeni</name>
    <name type="common">Savannah tsetse fly</name>
    <dbReference type="NCBI Taxonomy" id="7395"/>
    <lineage>
        <taxon>Eukaryota</taxon>
        <taxon>Metazoa</taxon>
        <taxon>Ecdysozoa</taxon>
        <taxon>Arthropoda</taxon>
        <taxon>Hexapoda</taxon>
        <taxon>Insecta</taxon>
        <taxon>Pterygota</taxon>
        <taxon>Neoptera</taxon>
        <taxon>Endopterygota</taxon>
        <taxon>Diptera</taxon>
        <taxon>Brachycera</taxon>
        <taxon>Muscomorpha</taxon>
        <taxon>Hippoboscoidea</taxon>
        <taxon>Glossinidae</taxon>
        <taxon>Glossina</taxon>
    </lineage>
</organism>
<dbReference type="InterPro" id="IPR013087">
    <property type="entry name" value="Znf_C2H2_type"/>
</dbReference>
<evidence type="ECO:0000256" key="1">
    <source>
        <dbReference type="PROSITE-ProRule" id="PRU00042"/>
    </source>
</evidence>
<keyword evidence="1" id="KW-0863">Zinc-finger</keyword>
<sequence>MYRYPFHKKDNSTSPPTTSTATVKYSLRRPSQQPSISLTKIENAKALDTDDGSSSSEIFTTYSPDILEGETSSTSAAEASTSNISRNAAGTMSINNPTALIALQQLASISSAQCMERLVPKIPKELLAQSETFVYGQRGGKIPRQSSKRLSQFETNRCPLCSRVYRSQPFLNEHMRKEHSILI</sequence>
<dbReference type="AlphaFoldDB" id="A0A1A9V5C1"/>
<feature type="compositionally biased region" description="Polar residues" evidence="2">
    <location>
        <begin position="29"/>
        <end position="40"/>
    </location>
</feature>
<dbReference type="EnsemblMetazoa" id="GAUT026485-RA">
    <property type="protein sequence ID" value="GAUT026485-PA"/>
    <property type="gene ID" value="GAUT026485"/>
</dbReference>
<name>A0A1A9V5C1_GLOAU</name>
<feature type="compositionally biased region" description="Low complexity" evidence="2">
    <location>
        <begin position="12"/>
        <end position="22"/>
    </location>
</feature>
<feature type="domain" description="C2H2-type" evidence="3">
    <location>
        <begin position="156"/>
        <end position="180"/>
    </location>
</feature>
<feature type="compositionally biased region" description="Polar residues" evidence="2">
    <location>
        <begin position="52"/>
        <end position="63"/>
    </location>
</feature>
<dbReference type="STRING" id="7395.A0A1A9V5C1"/>
<dbReference type="Gene3D" id="3.30.160.60">
    <property type="entry name" value="Classic Zinc Finger"/>
    <property type="match status" value="1"/>
</dbReference>
<dbReference type="SMART" id="SM00355">
    <property type="entry name" value="ZnF_C2H2"/>
    <property type="match status" value="1"/>
</dbReference>
<evidence type="ECO:0000313" key="5">
    <source>
        <dbReference type="Proteomes" id="UP000078200"/>
    </source>
</evidence>
<dbReference type="VEuPathDB" id="VectorBase:GAUT026485"/>
<keyword evidence="5" id="KW-1185">Reference proteome</keyword>
<keyword evidence="1" id="KW-0862">Zinc</keyword>
<dbReference type="GO" id="GO:0008270">
    <property type="term" value="F:zinc ion binding"/>
    <property type="evidence" value="ECO:0007669"/>
    <property type="project" value="UniProtKB-KW"/>
</dbReference>
<evidence type="ECO:0000313" key="4">
    <source>
        <dbReference type="EnsemblMetazoa" id="GAUT026485-PA"/>
    </source>
</evidence>
<reference evidence="4" key="1">
    <citation type="submission" date="2020-05" db="UniProtKB">
        <authorList>
            <consortium name="EnsemblMetazoa"/>
        </authorList>
    </citation>
    <scope>IDENTIFICATION</scope>
    <source>
        <strain evidence="4">TTRI</strain>
    </source>
</reference>
<dbReference type="PROSITE" id="PS00028">
    <property type="entry name" value="ZINC_FINGER_C2H2_1"/>
    <property type="match status" value="1"/>
</dbReference>
<protein>
    <recommendedName>
        <fullName evidence="3">C2H2-type domain-containing protein</fullName>
    </recommendedName>
</protein>
<dbReference type="PROSITE" id="PS50157">
    <property type="entry name" value="ZINC_FINGER_C2H2_2"/>
    <property type="match status" value="1"/>
</dbReference>
<evidence type="ECO:0000256" key="2">
    <source>
        <dbReference type="SAM" id="MobiDB-lite"/>
    </source>
</evidence>
<proteinExistence type="predicted"/>
<evidence type="ECO:0000259" key="3">
    <source>
        <dbReference type="PROSITE" id="PS50157"/>
    </source>
</evidence>
<keyword evidence="1" id="KW-0479">Metal-binding</keyword>
<accession>A0A1A9V5C1</accession>
<dbReference type="Proteomes" id="UP000078200">
    <property type="component" value="Unassembled WGS sequence"/>
</dbReference>